<name>A0A2P5BGA3_PARAD</name>
<comment type="caution">
    <text evidence="2">The sequence shown here is derived from an EMBL/GenBank/DDBJ whole genome shotgun (WGS) entry which is preliminary data.</text>
</comment>
<evidence type="ECO:0000313" key="3">
    <source>
        <dbReference type="Proteomes" id="UP000237105"/>
    </source>
</evidence>
<reference evidence="3" key="1">
    <citation type="submission" date="2016-06" db="EMBL/GenBank/DDBJ databases">
        <title>Parallel loss of symbiosis genes in relatives of nitrogen-fixing non-legume Parasponia.</title>
        <authorList>
            <person name="Van Velzen R."/>
            <person name="Holmer R."/>
            <person name="Bu F."/>
            <person name="Rutten L."/>
            <person name="Van Zeijl A."/>
            <person name="Liu W."/>
            <person name="Santuari L."/>
            <person name="Cao Q."/>
            <person name="Sharma T."/>
            <person name="Shen D."/>
            <person name="Roswanjaya Y."/>
            <person name="Wardhani T."/>
            <person name="Kalhor M.S."/>
            <person name="Jansen J."/>
            <person name="Van den Hoogen J."/>
            <person name="Gungor B."/>
            <person name="Hartog M."/>
            <person name="Hontelez J."/>
            <person name="Verver J."/>
            <person name="Yang W.-C."/>
            <person name="Schijlen E."/>
            <person name="Repin R."/>
            <person name="Schilthuizen M."/>
            <person name="Schranz E."/>
            <person name="Heidstra R."/>
            <person name="Miyata K."/>
            <person name="Fedorova E."/>
            <person name="Kohlen W."/>
            <person name="Bisseling T."/>
            <person name="Smit S."/>
            <person name="Geurts R."/>
        </authorList>
    </citation>
    <scope>NUCLEOTIDE SEQUENCE [LARGE SCALE GENOMIC DNA]</scope>
    <source>
        <strain evidence="3">cv. WU1-14</strain>
    </source>
</reference>
<gene>
    <name evidence="2" type="ORF">PanWU01x14_241450</name>
</gene>
<evidence type="ECO:0000313" key="2">
    <source>
        <dbReference type="EMBL" id="PON47835.1"/>
    </source>
</evidence>
<dbReference type="Proteomes" id="UP000237105">
    <property type="component" value="Unassembled WGS sequence"/>
</dbReference>
<dbReference type="Pfam" id="PF03080">
    <property type="entry name" value="Neprosin"/>
    <property type="match status" value="1"/>
</dbReference>
<dbReference type="PROSITE" id="PS52045">
    <property type="entry name" value="NEPROSIN_PEP_CD"/>
    <property type="match status" value="1"/>
</dbReference>
<proteinExistence type="predicted"/>
<feature type="domain" description="Neprosin PEP catalytic" evidence="1">
    <location>
        <begin position="1"/>
        <end position="73"/>
    </location>
</feature>
<dbReference type="EMBL" id="JXTB01000287">
    <property type="protein sequence ID" value="PON47835.1"/>
    <property type="molecule type" value="Genomic_DNA"/>
</dbReference>
<accession>A0A2P5BGA3</accession>
<organism evidence="2 3">
    <name type="scientific">Parasponia andersonii</name>
    <name type="common">Sponia andersonii</name>
    <dbReference type="NCBI Taxonomy" id="3476"/>
    <lineage>
        <taxon>Eukaryota</taxon>
        <taxon>Viridiplantae</taxon>
        <taxon>Streptophyta</taxon>
        <taxon>Embryophyta</taxon>
        <taxon>Tracheophyta</taxon>
        <taxon>Spermatophyta</taxon>
        <taxon>Magnoliopsida</taxon>
        <taxon>eudicotyledons</taxon>
        <taxon>Gunneridae</taxon>
        <taxon>Pentapetalae</taxon>
        <taxon>rosids</taxon>
        <taxon>fabids</taxon>
        <taxon>Rosales</taxon>
        <taxon>Cannabaceae</taxon>
        <taxon>Parasponia</taxon>
    </lineage>
</organism>
<evidence type="ECO:0000259" key="1">
    <source>
        <dbReference type="PROSITE" id="PS52045"/>
    </source>
</evidence>
<protein>
    <recommendedName>
        <fullName evidence="1">Neprosin PEP catalytic domain-containing protein</fullName>
    </recommendedName>
</protein>
<dbReference type="STRING" id="3476.A0A2P5BGA3"/>
<dbReference type="InterPro" id="IPR004314">
    <property type="entry name" value="Neprosin"/>
</dbReference>
<dbReference type="AlphaFoldDB" id="A0A2P5BGA3"/>
<keyword evidence="3" id="KW-1185">Reference proteome</keyword>
<sequence length="74" mass="8267">MGSGHFPSEGYNKADFFRNIQYVDDASVFKDPEKLIPYASKPLCYVFEVGEDTSTDKGTFFYFGGPGYSESCPN</sequence>
<dbReference type="OrthoDB" id="1858978at2759"/>